<evidence type="ECO:0000313" key="5">
    <source>
        <dbReference type="EMBL" id="MBY0095772.1"/>
    </source>
</evidence>
<dbReference type="InterPro" id="IPR025110">
    <property type="entry name" value="AMP-bd_C"/>
</dbReference>
<name>A0ABS7K0K1_9BACI</name>
<keyword evidence="6" id="KW-1185">Reference proteome</keyword>
<dbReference type="Pfam" id="PF13193">
    <property type="entry name" value="AMP-binding_C"/>
    <property type="match status" value="1"/>
</dbReference>
<dbReference type="InterPro" id="IPR020845">
    <property type="entry name" value="AMP-binding_CS"/>
</dbReference>
<dbReference type="Gene3D" id="3.30.300.30">
    <property type="match status" value="1"/>
</dbReference>
<comment type="similarity">
    <text evidence="1">Belongs to the ATP-dependent AMP-binding enzyme family.</text>
</comment>
<comment type="caution">
    <text evidence="5">The sequence shown here is derived from an EMBL/GenBank/DDBJ whole genome shotgun (WGS) entry which is preliminary data.</text>
</comment>
<evidence type="ECO:0000256" key="1">
    <source>
        <dbReference type="ARBA" id="ARBA00006432"/>
    </source>
</evidence>
<feature type="domain" description="AMP-binding enzyme C-terminal" evidence="4">
    <location>
        <begin position="451"/>
        <end position="527"/>
    </location>
</feature>
<organism evidence="5 6">
    <name type="scientific">Mesobacillus maritimus</name>
    <dbReference type="NCBI Taxonomy" id="1643336"/>
    <lineage>
        <taxon>Bacteria</taxon>
        <taxon>Bacillati</taxon>
        <taxon>Bacillota</taxon>
        <taxon>Bacilli</taxon>
        <taxon>Bacillales</taxon>
        <taxon>Bacillaceae</taxon>
        <taxon>Mesobacillus</taxon>
    </lineage>
</organism>
<reference evidence="5 6" key="1">
    <citation type="submission" date="2020-07" db="EMBL/GenBank/DDBJ databases">
        <title>Fungal Genomes of the International Space Station.</title>
        <authorList>
            <person name="Seuylemezian A."/>
            <person name="Singh N.K."/>
            <person name="Wood J."/>
            <person name="Venkateswaran K."/>
        </authorList>
    </citation>
    <scope>NUCLEOTIDE SEQUENCE [LARGE SCALE GENOMIC DNA]</scope>
    <source>
        <strain evidence="5 6">PL-B2</strain>
    </source>
</reference>
<dbReference type="PANTHER" id="PTHR43201">
    <property type="entry name" value="ACYL-COA SYNTHETASE"/>
    <property type="match status" value="1"/>
</dbReference>
<evidence type="ECO:0000259" key="3">
    <source>
        <dbReference type="Pfam" id="PF00501"/>
    </source>
</evidence>
<protein>
    <submittedName>
        <fullName evidence="5">AMP-binding protein</fullName>
    </submittedName>
</protein>
<sequence length="549" mass="62251">MGFKTILTEEYRKQYHSDWPNKTIVDYLNEAIKNNPDKVALIDKKSRYTFQELGKLVDRVALGLYEFGLRKGEVISFQLPNWNEFVILYLAATKIGAVSNPLIPIYRDREIGYMVKHAESKILVVPDEFRGFDYPEMVYRLSVQWPSLEHVFVLGNKTPSEMKSFSLLMDEPWEEKRDCAILDKVVLDPNEVNEIIFTSGTTGEPKGVMHTHNTVLGSSRALVPHLALTCDDIVFMASTFAHQTGFLYGVLLPIIIGGTAVYQDIWNPNEFVELIEKEKITFTTAATPFLQDFIRVENMNQFDLSSLRYFSAIGAPIPRAIVKEAREKLPCKIMSGWGQTENGLVTLTSPSDTEEKLTGTDGRAYSETIVKIVDEHGNPCPANREGSLLTKGPALFVGYLKRIEQTLSEHDGEWFITGDQAVMDEDGYIKITGRNKDIIIRGGENIPVAYVENILYEHPDISIAQIVAMPDKRLQERACAFIQMKPGTEPITLESLKVYLTEKGVAKQYWPERVEVIDDFPRTPSGKIQKFRLRQLIEEKLNPKVQTNS</sequence>
<dbReference type="Proteomes" id="UP000769780">
    <property type="component" value="Unassembled WGS sequence"/>
</dbReference>
<feature type="domain" description="AMP-dependent synthetase/ligase" evidence="3">
    <location>
        <begin position="30"/>
        <end position="400"/>
    </location>
</feature>
<evidence type="ECO:0000259" key="4">
    <source>
        <dbReference type="Pfam" id="PF13193"/>
    </source>
</evidence>
<proteinExistence type="inferred from homology"/>
<dbReference type="PROSITE" id="PS00455">
    <property type="entry name" value="AMP_BINDING"/>
    <property type="match status" value="1"/>
</dbReference>
<evidence type="ECO:0000313" key="6">
    <source>
        <dbReference type="Proteomes" id="UP000769780"/>
    </source>
</evidence>
<dbReference type="Pfam" id="PF00501">
    <property type="entry name" value="AMP-binding"/>
    <property type="match status" value="1"/>
</dbReference>
<keyword evidence="2" id="KW-0436">Ligase</keyword>
<dbReference type="Gene3D" id="2.30.38.10">
    <property type="entry name" value="Luciferase, Domain 3"/>
    <property type="match status" value="1"/>
</dbReference>
<dbReference type="InterPro" id="IPR045851">
    <property type="entry name" value="AMP-bd_C_sf"/>
</dbReference>
<dbReference type="PANTHER" id="PTHR43201:SF5">
    <property type="entry name" value="MEDIUM-CHAIN ACYL-COA LIGASE ACSF2, MITOCHONDRIAL"/>
    <property type="match status" value="1"/>
</dbReference>
<accession>A0ABS7K0K1</accession>
<evidence type="ECO:0000256" key="2">
    <source>
        <dbReference type="ARBA" id="ARBA00022598"/>
    </source>
</evidence>
<dbReference type="EMBL" id="JACWFH010000006">
    <property type="protein sequence ID" value="MBY0095772.1"/>
    <property type="molecule type" value="Genomic_DNA"/>
</dbReference>
<dbReference type="InterPro" id="IPR000873">
    <property type="entry name" value="AMP-dep_synth/lig_dom"/>
</dbReference>
<gene>
    <name evidence="5" type="ORF">H0185_02920</name>
</gene>
<dbReference type="Gene3D" id="3.40.50.980">
    <property type="match status" value="2"/>
</dbReference>
<dbReference type="SUPFAM" id="SSF56801">
    <property type="entry name" value="Acetyl-CoA synthetase-like"/>
    <property type="match status" value="1"/>
</dbReference>